<sequence>MIIDLPPQTEQIIAQVAKEQGQSVHDFIVMSAYEKAVQAMTDKPQAQGLGERIHLIFAKADFPELSLPQRTDHPRHIES</sequence>
<evidence type="ECO:0008006" key="4">
    <source>
        <dbReference type="Google" id="ProtNLM"/>
    </source>
</evidence>
<reference evidence="2 3" key="1">
    <citation type="submission" date="2016-06" db="EMBL/GenBank/DDBJ databases">
        <title>Draft genome of Moraxella lacunata CCUG 57757A.</title>
        <authorList>
            <person name="Salva-Serra F."/>
            <person name="Engstrom-Jakobsson H."/>
            <person name="Thorell K."/>
            <person name="Gonzales-Siles L."/>
            <person name="Karlsson R."/>
            <person name="Boulund F."/>
            <person name="Engstrand L."/>
            <person name="Kristiansson E."/>
            <person name="Moore E."/>
        </authorList>
    </citation>
    <scope>NUCLEOTIDE SEQUENCE [LARGE SCALE GENOMIC DNA]</scope>
    <source>
        <strain evidence="2 3">CCUG 57757A</strain>
    </source>
</reference>
<protein>
    <recommendedName>
        <fullName evidence="4">DUF1778 domain-containing protein</fullName>
    </recommendedName>
</protein>
<keyword evidence="1" id="KW-1277">Toxin-antitoxin system</keyword>
<accession>A0A1B8Q2H8</accession>
<dbReference type="Proteomes" id="UP000092607">
    <property type="component" value="Unassembled WGS sequence"/>
</dbReference>
<evidence type="ECO:0000313" key="3">
    <source>
        <dbReference type="Proteomes" id="UP000092607"/>
    </source>
</evidence>
<dbReference type="AlphaFoldDB" id="A0A1B8Q2H8"/>
<gene>
    <name evidence="2" type="ORF">A9309_06355</name>
</gene>
<dbReference type="EMBL" id="LZMS01000054">
    <property type="protein sequence ID" value="OBX63123.1"/>
    <property type="molecule type" value="Genomic_DNA"/>
</dbReference>
<evidence type="ECO:0000256" key="1">
    <source>
        <dbReference type="ARBA" id="ARBA00022649"/>
    </source>
</evidence>
<dbReference type="InterPro" id="IPR014795">
    <property type="entry name" value="TacA_1-like"/>
</dbReference>
<dbReference type="RefSeq" id="WP_065255272.1">
    <property type="nucleotide sequence ID" value="NZ_JARDJM010000011.1"/>
</dbReference>
<dbReference type="OrthoDB" id="6649155at2"/>
<name>A0A1B8Q2H8_MORLA</name>
<organism evidence="2 3">
    <name type="scientific">Moraxella lacunata</name>
    <dbReference type="NCBI Taxonomy" id="477"/>
    <lineage>
        <taxon>Bacteria</taxon>
        <taxon>Pseudomonadati</taxon>
        <taxon>Pseudomonadota</taxon>
        <taxon>Gammaproteobacteria</taxon>
        <taxon>Moraxellales</taxon>
        <taxon>Moraxellaceae</taxon>
        <taxon>Moraxella</taxon>
    </lineage>
</organism>
<evidence type="ECO:0000313" key="2">
    <source>
        <dbReference type="EMBL" id="OBX63123.1"/>
    </source>
</evidence>
<dbReference type="Pfam" id="PF08681">
    <property type="entry name" value="TacA1"/>
    <property type="match status" value="1"/>
</dbReference>
<comment type="caution">
    <text evidence="2">The sequence shown here is derived from an EMBL/GenBank/DDBJ whole genome shotgun (WGS) entry which is preliminary data.</text>
</comment>
<dbReference type="Gene3D" id="1.20.5.780">
    <property type="entry name" value="Single helix bin"/>
    <property type="match status" value="1"/>
</dbReference>
<proteinExistence type="predicted"/>